<evidence type="ECO:0000313" key="2">
    <source>
        <dbReference type="Proteomes" id="UP001174909"/>
    </source>
</evidence>
<accession>A0AA35SYY9</accession>
<comment type="caution">
    <text evidence="1">The sequence shown here is derived from an EMBL/GenBank/DDBJ whole genome shotgun (WGS) entry which is preliminary data.</text>
</comment>
<dbReference type="PROSITE" id="PS50896">
    <property type="entry name" value="LISH"/>
    <property type="match status" value="1"/>
</dbReference>
<dbReference type="SMART" id="SM00667">
    <property type="entry name" value="LisH"/>
    <property type="match status" value="1"/>
</dbReference>
<dbReference type="EMBL" id="CASHTH010003006">
    <property type="protein sequence ID" value="CAI8038700.1"/>
    <property type="molecule type" value="Genomic_DNA"/>
</dbReference>
<name>A0AA35SYY9_GEOBA</name>
<gene>
    <name evidence="1" type="ORF">GBAR_LOCUS21577</name>
</gene>
<dbReference type="InterPro" id="IPR043136">
    <property type="entry name" value="B30.2/SPRY_sf"/>
</dbReference>
<proteinExistence type="predicted"/>
<dbReference type="InterPro" id="IPR006594">
    <property type="entry name" value="LisH"/>
</dbReference>
<dbReference type="Pfam" id="PF08513">
    <property type="entry name" value="LisH"/>
    <property type="match status" value="1"/>
</dbReference>
<keyword evidence="2" id="KW-1185">Reference proteome</keyword>
<evidence type="ECO:0000313" key="1">
    <source>
        <dbReference type="EMBL" id="CAI8038700.1"/>
    </source>
</evidence>
<dbReference type="AlphaFoldDB" id="A0AA35SYY9"/>
<dbReference type="Proteomes" id="UP001174909">
    <property type="component" value="Unassembled WGS sequence"/>
</dbReference>
<dbReference type="Gene3D" id="2.60.120.920">
    <property type="match status" value="1"/>
</dbReference>
<sequence length="209" mass="23477">MVTMPTMGVYSVRRVRGRRTVQRLPQATLWGVASISLRDPYSTPRMASTLCSLPTHLGTAVSEVPSSLHLYPTVGLQTPGEIVEANFGESPFVFDFEGLLSVRVPIPFPLPVSIVSRSHSPIPQDVQQQIRQSIEATPVSDGIGSWQTRLNKLVLSYLVHHGYCRTAQVFASSTGQRLEEDMTSIRNRQSQLPQRRPNVWWLKNKRRKS</sequence>
<reference evidence="1" key="1">
    <citation type="submission" date="2023-03" db="EMBL/GenBank/DDBJ databases">
        <authorList>
            <person name="Steffen K."/>
            <person name="Cardenas P."/>
        </authorList>
    </citation>
    <scope>NUCLEOTIDE SEQUENCE</scope>
</reference>
<organism evidence="1 2">
    <name type="scientific">Geodia barretti</name>
    <name type="common">Barrett's horny sponge</name>
    <dbReference type="NCBI Taxonomy" id="519541"/>
    <lineage>
        <taxon>Eukaryota</taxon>
        <taxon>Metazoa</taxon>
        <taxon>Porifera</taxon>
        <taxon>Demospongiae</taxon>
        <taxon>Heteroscleromorpha</taxon>
        <taxon>Tetractinellida</taxon>
        <taxon>Astrophorina</taxon>
        <taxon>Geodiidae</taxon>
        <taxon>Geodia</taxon>
    </lineage>
</organism>
<protein>
    <submittedName>
        <fullName evidence="1">Ran-binding protein 9</fullName>
    </submittedName>
</protein>